<sequence length="562" mass="59403">MTPKDPEQGHPDLQGASAQDLRPRRVPARELGQIAAHLEAAGVEVRTRPGAEGQAVVTGISMDSREVQAGDLYVALPGANAHGAQFSCAARRAGAAAVLTDAAGAEILDRQGSPLPLLIVPSVREAVGPLAAWIYGSQPERGRQRLYAVTGTNGKTTTTYMIDGLLDRLGETTGLIGTIEIRAGAEVIPSTLTTPESTHVHALLSVMRERGITAAAMEVSSHALDYRRVDGVVYDVAGFTNLTQDHLDLHGSMQAYFDAKAQLFTPARTRRAVIIVDDEWGRRMAEHARRELGADRVVTLATGYGRGAHGEAEADWTVREVRAEGIGHGFVLQHRDGTRIPTGTGLPADFNVSNAALAAVMVRTGQAEPQRVAEQLADPESLTPLVPGRMQVIGQRPLAIVDFAHNPDALQRALEAVGPGSDGRVIVVFGATGERDQLKRPVMGRIAAEHADVVIVTDDDPHREPPAPIRAAVAEGARAAAADGARAEAVEDIAPRADAIRRAVELAGPGDAILVAGRGHETSQDVDGADLELDDREELRAALAAHRPAPTNTPEDPAGERA</sequence>
<evidence type="ECO:0000313" key="18">
    <source>
        <dbReference type="Proteomes" id="UP000053171"/>
    </source>
</evidence>
<feature type="binding site" evidence="11">
    <location>
        <position position="64"/>
    </location>
    <ligand>
        <name>UDP-N-acetyl-alpha-D-muramoyl-L-alanyl-D-glutamate</name>
        <dbReference type="ChEBI" id="CHEBI:83900"/>
    </ligand>
</feature>
<feature type="compositionally biased region" description="Basic and acidic residues" evidence="13">
    <location>
        <begin position="1"/>
        <end position="10"/>
    </location>
</feature>
<evidence type="ECO:0000259" key="15">
    <source>
        <dbReference type="Pfam" id="PF02875"/>
    </source>
</evidence>
<accession>A0A199NRJ4</accession>
<dbReference type="InterPro" id="IPR004101">
    <property type="entry name" value="Mur_ligase_C"/>
</dbReference>
<dbReference type="InterPro" id="IPR036615">
    <property type="entry name" value="Mur_ligase_C_dom_sf"/>
</dbReference>
<reference evidence="17" key="1">
    <citation type="submission" date="2016-06" db="EMBL/GenBank/DDBJ databases">
        <title>Identification of putative biosynthetic pathways for the production of bioactive secondary metabolites by the marine actinomycete Kocuria kristinae RUTW2-3.</title>
        <authorList>
            <person name="Waterworth S.C."/>
            <person name="Walmsley T.A."/>
            <person name="Matongo T."/>
            <person name="Davies-Coleman M.T."/>
            <person name="Dorrington R.A."/>
        </authorList>
    </citation>
    <scope>NUCLEOTIDE SEQUENCE [LARGE SCALE GENOMIC DNA]</scope>
    <source>
        <strain evidence="17">RUTW2-3</strain>
    </source>
</reference>
<dbReference type="GO" id="GO:0004326">
    <property type="term" value="F:tetrahydrofolylpolyglutamate synthase activity"/>
    <property type="evidence" value="ECO:0007669"/>
    <property type="project" value="InterPro"/>
</dbReference>
<dbReference type="InterPro" id="IPR018109">
    <property type="entry name" value="Folylpolyglutamate_synth_CS"/>
</dbReference>
<dbReference type="GO" id="GO:0008360">
    <property type="term" value="P:regulation of cell shape"/>
    <property type="evidence" value="ECO:0007669"/>
    <property type="project" value="UniProtKB-KW"/>
</dbReference>
<dbReference type="GO" id="GO:0051301">
    <property type="term" value="P:cell division"/>
    <property type="evidence" value="ECO:0007669"/>
    <property type="project" value="UniProtKB-KW"/>
</dbReference>
<organism evidence="17 18">
    <name type="scientific">Rothia kristinae</name>
    <dbReference type="NCBI Taxonomy" id="37923"/>
    <lineage>
        <taxon>Bacteria</taxon>
        <taxon>Bacillati</taxon>
        <taxon>Actinomycetota</taxon>
        <taxon>Actinomycetes</taxon>
        <taxon>Micrococcales</taxon>
        <taxon>Micrococcaceae</taxon>
        <taxon>Rothia</taxon>
    </lineage>
</organism>
<feature type="binding site" evidence="11">
    <location>
        <begin position="193"/>
        <end position="194"/>
    </location>
    <ligand>
        <name>UDP-N-acetyl-alpha-D-muramoyl-L-alanyl-D-glutamate</name>
        <dbReference type="ChEBI" id="CHEBI:83900"/>
    </ligand>
</feature>
<keyword evidence="8 11" id="KW-0573">Peptidoglycan synthesis</keyword>
<dbReference type="Pfam" id="PF08245">
    <property type="entry name" value="Mur_ligase_M"/>
    <property type="match status" value="1"/>
</dbReference>
<dbReference type="UniPathway" id="UPA00219"/>
<dbReference type="NCBIfam" id="NF001124">
    <property type="entry name" value="PRK00139.1-2"/>
    <property type="match status" value="1"/>
</dbReference>
<dbReference type="PANTHER" id="PTHR23135">
    <property type="entry name" value="MUR LIGASE FAMILY MEMBER"/>
    <property type="match status" value="1"/>
</dbReference>
<evidence type="ECO:0000256" key="9">
    <source>
        <dbReference type="ARBA" id="ARBA00023306"/>
    </source>
</evidence>
<dbReference type="Gene3D" id="3.40.1190.10">
    <property type="entry name" value="Mur-like, catalytic domain"/>
    <property type="match status" value="1"/>
</dbReference>
<feature type="binding site" evidence="11">
    <location>
        <position position="220"/>
    </location>
    <ligand>
        <name>UDP-N-acetyl-alpha-D-muramoyl-L-alanyl-D-glutamate</name>
        <dbReference type="ChEBI" id="CHEBI:83900"/>
    </ligand>
</feature>
<feature type="modified residue" description="N6-carboxylysine" evidence="11">
    <location>
        <position position="260"/>
    </location>
</feature>
<dbReference type="GO" id="GO:0005524">
    <property type="term" value="F:ATP binding"/>
    <property type="evidence" value="ECO:0007669"/>
    <property type="project" value="UniProtKB-UniRule"/>
</dbReference>
<evidence type="ECO:0000313" key="17">
    <source>
        <dbReference type="EMBL" id="OAX51311.1"/>
    </source>
</evidence>
<dbReference type="NCBIfam" id="TIGR01085">
    <property type="entry name" value="murE"/>
    <property type="match status" value="1"/>
</dbReference>
<dbReference type="InterPro" id="IPR013221">
    <property type="entry name" value="Mur_ligase_cen"/>
</dbReference>
<dbReference type="AlphaFoldDB" id="A0A199NRJ4"/>
<dbReference type="Pfam" id="PF02875">
    <property type="entry name" value="Mur_ligase_C"/>
    <property type="match status" value="1"/>
</dbReference>
<dbReference type="PROSITE" id="PS01011">
    <property type="entry name" value="FOLYLPOLYGLU_SYNT_1"/>
    <property type="match status" value="1"/>
</dbReference>
<keyword evidence="5 11" id="KW-0547">Nucleotide-binding</keyword>
<comment type="subcellular location">
    <subcellularLocation>
        <location evidence="11 12">Cytoplasm</location>
    </subcellularLocation>
</comment>
<evidence type="ECO:0000256" key="2">
    <source>
        <dbReference type="ARBA" id="ARBA00022490"/>
    </source>
</evidence>
<comment type="caution">
    <text evidence="17">The sequence shown here is derived from an EMBL/GenBank/DDBJ whole genome shotgun (WGS) entry which is preliminary data.</text>
</comment>
<dbReference type="HAMAP" id="MF_00208">
    <property type="entry name" value="MurE"/>
    <property type="match status" value="1"/>
</dbReference>
<dbReference type="InterPro" id="IPR005761">
    <property type="entry name" value="UDP-N-AcMur-Glu-dNH2Pim_ligase"/>
</dbReference>
<dbReference type="SUPFAM" id="SSF53244">
    <property type="entry name" value="MurD-like peptide ligases, peptide-binding domain"/>
    <property type="match status" value="1"/>
</dbReference>
<keyword evidence="7 11" id="KW-0133">Cell shape</keyword>
<protein>
    <recommendedName>
        <fullName evidence="11">UDP-N-acetylmuramyl-tripeptide synthetase</fullName>
        <ecNumber evidence="11">6.3.2.-</ecNumber>
    </recommendedName>
    <alternativeName>
        <fullName evidence="11">UDP-MurNAc-tripeptide synthetase</fullName>
    </alternativeName>
</protein>
<evidence type="ECO:0000256" key="13">
    <source>
        <dbReference type="SAM" id="MobiDB-lite"/>
    </source>
</evidence>
<dbReference type="GO" id="GO:0009252">
    <property type="term" value="P:peptidoglycan biosynthetic process"/>
    <property type="evidence" value="ECO:0007669"/>
    <property type="project" value="UniProtKB-UniRule"/>
</dbReference>
<dbReference type="Gene3D" id="3.40.1390.10">
    <property type="entry name" value="MurE/MurF, N-terminal domain"/>
    <property type="match status" value="1"/>
</dbReference>
<comment type="function">
    <text evidence="11">Catalyzes the addition of an amino acid to the nucleotide precursor UDP-N-acetylmuramoyl-L-alanyl-D-glutamate (UMAG) in the biosynthesis of bacterial cell-wall peptidoglycan.</text>
</comment>
<feature type="domain" description="Mur ligase N-terminal catalytic" evidence="14">
    <location>
        <begin position="57"/>
        <end position="131"/>
    </location>
</feature>
<evidence type="ECO:0000256" key="7">
    <source>
        <dbReference type="ARBA" id="ARBA00022960"/>
    </source>
</evidence>
<keyword evidence="10 11" id="KW-0961">Cell wall biogenesis/degradation</keyword>
<feature type="binding site" evidence="11">
    <location>
        <begin position="151"/>
        <end position="157"/>
    </location>
    <ligand>
        <name>ATP</name>
        <dbReference type="ChEBI" id="CHEBI:30616"/>
    </ligand>
</feature>
<feature type="binding site" evidence="11">
    <location>
        <position position="228"/>
    </location>
    <ligand>
        <name>UDP-N-acetyl-alpha-D-muramoyl-L-alanyl-D-glutamate</name>
        <dbReference type="ChEBI" id="CHEBI:83900"/>
    </ligand>
</feature>
<dbReference type="SUPFAM" id="SSF63418">
    <property type="entry name" value="MurE/MurF N-terminal domain"/>
    <property type="match status" value="1"/>
</dbReference>
<dbReference type="GO" id="GO:0071555">
    <property type="term" value="P:cell wall organization"/>
    <property type="evidence" value="ECO:0007669"/>
    <property type="project" value="UniProtKB-KW"/>
</dbReference>
<dbReference type="EMBL" id="LJBJ02000024">
    <property type="protein sequence ID" value="OAX51311.1"/>
    <property type="molecule type" value="Genomic_DNA"/>
</dbReference>
<evidence type="ECO:0000259" key="16">
    <source>
        <dbReference type="Pfam" id="PF08245"/>
    </source>
</evidence>
<feature type="region of interest" description="Disordered" evidence="13">
    <location>
        <begin position="1"/>
        <end position="23"/>
    </location>
</feature>
<comment type="similarity">
    <text evidence="1 11">Belongs to the MurCDEF family. MurE subfamily.</text>
</comment>
<comment type="cofactor">
    <cofactor evidence="11">
        <name>Mg(2+)</name>
        <dbReference type="ChEBI" id="CHEBI:18420"/>
    </cofactor>
</comment>
<feature type="region of interest" description="Disordered" evidence="13">
    <location>
        <begin position="542"/>
        <end position="562"/>
    </location>
</feature>
<dbReference type="GO" id="GO:0005737">
    <property type="term" value="C:cytoplasm"/>
    <property type="evidence" value="ECO:0007669"/>
    <property type="project" value="UniProtKB-SubCell"/>
</dbReference>
<keyword evidence="18" id="KW-1185">Reference proteome</keyword>
<dbReference type="InterPro" id="IPR036565">
    <property type="entry name" value="Mur-like_cat_sf"/>
</dbReference>
<evidence type="ECO:0000256" key="6">
    <source>
        <dbReference type="ARBA" id="ARBA00022840"/>
    </source>
</evidence>
<evidence type="ECO:0000256" key="12">
    <source>
        <dbReference type="RuleBase" id="RU004135"/>
    </source>
</evidence>
<dbReference type="Pfam" id="PF01225">
    <property type="entry name" value="Mur_ligase"/>
    <property type="match status" value="1"/>
</dbReference>
<dbReference type="PANTHER" id="PTHR23135:SF4">
    <property type="entry name" value="UDP-N-ACETYLMURAMOYL-L-ALANYL-D-GLUTAMATE--2,6-DIAMINOPIMELATE LIGASE MURE HOMOLOG, CHLOROPLASTIC"/>
    <property type="match status" value="1"/>
</dbReference>
<evidence type="ECO:0000256" key="5">
    <source>
        <dbReference type="ARBA" id="ARBA00022741"/>
    </source>
</evidence>
<evidence type="ECO:0000256" key="3">
    <source>
        <dbReference type="ARBA" id="ARBA00022598"/>
    </source>
</evidence>
<dbReference type="EC" id="6.3.2.-" evidence="11"/>
<keyword evidence="11" id="KW-0460">Magnesium</keyword>
<keyword evidence="6 11" id="KW-0067">ATP-binding</keyword>
<keyword evidence="9 11" id="KW-0131">Cell cycle</keyword>
<dbReference type="SUPFAM" id="SSF53623">
    <property type="entry name" value="MurD-like peptide ligases, catalytic domain"/>
    <property type="match status" value="1"/>
</dbReference>
<dbReference type="GO" id="GO:0000287">
    <property type="term" value="F:magnesium ion binding"/>
    <property type="evidence" value="ECO:0007669"/>
    <property type="project" value="UniProtKB-UniRule"/>
</dbReference>
<feature type="domain" description="Mur ligase C-terminal" evidence="15">
    <location>
        <begin position="388"/>
        <end position="519"/>
    </location>
</feature>
<dbReference type="Proteomes" id="UP000053171">
    <property type="component" value="Unassembled WGS sequence"/>
</dbReference>
<gene>
    <name evidence="11" type="primary">murE</name>
    <name evidence="17" type="ORF">AN277_0209505</name>
</gene>
<comment type="PTM">
    <text evidence="11">Carboxylation is probably crucial for Mg(2+) binding and, consequently, for the gamma-phosphate positioning of ATP.</text>
</comment>
<evidence type="ECO:0000259" key="14">
    <source>
        <dbReference type="Pfam" id="PF01225"/>
    </source>
</evidence>
<comment type="pathway">
    <text evidence="11 12">Cell wall biogenesis; peptidoglycan biosynthesis.</text>
</comment>
<dbReference type="Gene3D" id="3.90.190.20">
    <property type="entry name" value="Mur ligase, C-terminal domain"/>
    <property type="match status" value="1"/>
</dbReference>
<dbReference type="InterPro" id="IPR000713">
    <property type="entry name" value="Mur_ligase_N"/>
</dbReference>
<evidence type="ECO:0000256" key="11">
    <source>
        <dbReference type="HAMAP-Rule" id="MF_00208"/>
    </source>
</evidence>
<dbReference type="RefSeq" id="WP_064725778.1">
    <property type="nucleotide sequence ID" value="NZ_LJBJ02000024.1"/>
</dbReference>
<evidence type="ECO:0000256" key="10">
    <source>
        <dbReference type="ARBA" id="ARBA00023316"/>
    </source>
</evidence>
<evidence type="ECO:0000256" key="1">
    <source>
        <dbReference type="ARBA" id="ARBA00005898"/>
    </source>
</evidence>
<name>A0A199NRJ4_9MICC</name>
<comment type="caution">
    <text evidence="11">Lacks conserved residue(s) required for the propagation of feature annotation.</text>
</comment>
<feature type="domain" description="Mur ligase central" evidence="16">
    <location>
        <begin position="149"/>
        <end position="361"/>
    </location>
</feature>
<dbReference type="InterPro" id="IPR035911">
    <property type="entry name" value="MurE/MurF_N"/>
</dbReference>
<keyword evidence="3 11" id="KW-0436">Ligase</keyword>
<keyword evidence="2 11" id="KW-0963">Cytoplasm</keyword>
<proteinExistence type="inferred from homology"/>
<keyword evidence="4 11" id="KW-0132">Cell division</keyword>
<evidence type="ECO:0000256" key="4">
    <source>
        <dbReference type="ARBA" id="ARBA00022618"/>
    </source>
</evidence>
<evidence type="ECO:0000256" key="8">
    <source>
        <dbReference type="ARBA" id="ARBA00022984"/>
    </source>
</evidence>